<evidence type="ECO:0000256" key="3">
    <source>
        <dbReference type="ARBA" id="ARBA00022574"/>
    </source>
</evidence>
<evidence type="ECO:0000256" key="5">
    <source>
        <dbReference type="ARBA" id="ARBA00022917"/>
    </source>
</evidence>
<dbReference type="InterPro" id="IPR036322">
    <property type="entry name" value="WD40_repeat_dom_sf"/>
</dbReference>
<dbReference type="InterPro" id="IPR027525">
    <property type="entry name" value="eIF3i"/>
</dbReference>
<accession>L2GKR0</accession>
<dbReference type="InterPro" id="IPR015943">
    <property type="entry name" value="WD40/YVTN_repeat-like_dom_sf"/>
</dbReference>
<dbReference type="HOGENOM" id="CLU_043845_0_1_1"/>
<dbReference type="SMART" id="SM00320">
    <property type="entry name" value="WD40"/>
    <property type="match status" value="4"/>
</dbReference>
<dbReference type="OrthoDB" id="24966at2759"/>
<dbReference type="FunCoup" id="L2GKR0">
    <property type="interactions" value="221"/>
</dbReference>
<keyword evidence="3" id="KW-0853">WD repeat</keyword>
<evidence type="ECO:0000313" key="9">
    <source>
        <dbReference type="Proteomes" id="UP000011082"/>
    </source>
</evidence>
<evidence type="ECO:0000256" key="7">
    <source>
        <dbReference type="ARBA" id="ARBA00040390"/>
    </source>
</evidence>
<evidence type="ECO:0000256" key="2">
    <source>
        <dbReference type="ARBA" id="ARBA00022540"/>
    </source>
</evidence>
<dbReference type="Proteomes" id="UP000011082">
    <property type="component" value="Unassembled WGS sequence"/>
</dbReference>
<comment type="similarity">
    <text evidence="6">Belongs to the WD repeat STRAP family.</text>
</comment>
<dbReference type="SUPFAM" id="SSF50978">
    <property type="entry name" value="WD40 repeat-like"/>
    <property type="match status" value="1"/>
</dbReference>
<gene>
    <name evidence="8" type="ORF">VICG_01546</name>
</gene>
<keyword evidence="2" id="KW-0396">Initiation factor</keyword>
<dbReference type="OMA" id="RYFKYEV"/>
<dbReference type="Gene3D" id="2.130.10.10">
    <property type="entry name" value="YVTN repeat-like/Quinoprotein amine dehydrogenase"/>
    <property type="match status" value="1"/>
</dbReference>
<dbReference type="InterPro" id="IPR001680">
    <property type="entry name" value="WD40_rpt"/>
</dbReference>
<dbReference type="GO" id="GO:0003723">
    <property type="term" value="F:RNA binding"/>
    <property type="evidence" value="ECO:0007669"/>
    <property type="project" value="TreeGrafter"/>
</dbReference>
<dbReference type="GO" id="GO:0071541">
    <property type="term" value="C:eukaryotic translation initiation factor 3 complex, eIF3m"/>
    <property type="evidence" value="ECO:0007669"/>
    <property type="project" value="TreeGrafter"/>
</dbReference>
<evidence type="ECO:0000256" key="4">
    <source>
        <dbReference type="ARBA" id="ARBA00022737"/>
    </source>
</evidence>
<dbReference type="Pfam" id="PF24805">
    <property type="entry name" value="EIF3I"/>
    <property type="match status" value="1"/>
</dbReference>
<evidence type="ECO:0000256" key="6">
    <source>
        <dbReference type="ARBA" id="ARBA00038394"/>
    </source>
</evidence>
<dbReference type="STRING" id="993615.L2GKR0"/>
<organism evidence="8 9">
    <name type="scientific">Vittaforma corneae (strain ATCC 50505)</name>
    <name type="common">Microsporidian parasite</name>
    <name type="synonym">Nosema corneum</name>
    <dbReference type="NCBI Taxonomy" id="993615"/>
    <lineage>
        <taxon>Eukaryota</taxon>
        <taxon>Fungi</taxon>
        <taxon>Fungi incertae sedis</taxon>
        <taxon>Microsporidia</taxon>
        <taxon>Nosematidae</taxon>
        <taxon>Vittaforma</taxon>
    </lineage>
</organism>
<keyword evidence="5" id="KW-0648">Protein biosynthesis</keyword>
<evidence type="ECO:0000313" key="8">
    <source>
        <dbReference type="EMBL" id="ELA41441.1"/>
    </source>
</evidence>
<dbReference type="GO" id="GO:0002183">
    <property type="term" value="P:cytoplasmic translational initiation"/>
    <property type="evidence" value="ECO:0007669"/>
    <property type="project" value="TreeGrafter"/>
</dbReference>
<proteinExistence type="inferred from homology"/>
<keyword evidence="9" id="KW-1185">Reference proteome</keyword>
<dbReference type="GeneID" id="19882257"/>
<dbReference type="AlphaFoldDB" id="L2GKR0"/>
<name>L2GKR0_VITCO</name>
<keyword evidence="4" id="KW-0677">Repeat</keyword>
<reference evidence="9" key="1">
    <citation type="submission" date="2011-05" db="EMBL/GenBank/DDBJ databases">
        <title>The genome sequence of Vittaforma corneae strain ATCC 50505.</title>
        <authorList>
            <consortium name="The Broad Institute Genome Sequencing Platform"/>
            <person name="Cuomo C."/>
            <person name="Didier E."/>
            <person name="Bowers L."/>
            <person name="Young S.K."/>
            <person name="Zeng Q."/>
            <person name="Gargeya S."/>
            <person name="Fitzgerald M."/>
            <person name="Haas B."/>
            <person name="Abouelleil A."/>
            <person name="Alvarado L."/>
            <person name="Arachchi H.M."/>
            <person name="Berlin A."/>
            <person name="Chapman S.B."/>
            <person name="Gearin G."/>
            <person name="Goldberg J."/>
            <person name="Griggs A."/>
            <person name="Gujja S."/>
            <person name="Hansen M."/>
            <person name="Heiman D."/>
            <person name="Howarth C."/>
            <person name="Larimer J."/>
            <person name="Lui A."/>
            <person name="MacDonald P.J.P."/>
            <person name="McCowen C."/>
            <person name="Montmayeur A."/>
            <person name="Murphy C."/>
            <person name="Neiman D."/>
            <person name="Pearson M."/>
            <person name="Priest M."/>
            <person name="Roberts A."/>
            <person name="Saif S."/>
            <person name="Shea T."/>
            <person name="Sisk P."/>
            <person name="Stolte C."/>
            <person name="Sykes S."/>
            <person name="Wortman J."/>
            <person name="Nusbaum C."/>
            <person name="Birren B."/>
        </authorList>
    </citation>
    <scope>NUCLEOTIDE SEQUENCE [LARGE SCALE GENOMIC DNA]</scope>
    <source>
        <strain evidence="9">ATCC 50505</strain>
    </source>
</reference>
<dbReference type="PANTHER" id="PTHR19877">
    <property type="entry name" value="EUKARYOTIC TRANSLATION INITIATION FACTOR 3 SUBUNIT I"/>
    <property type="match status" value="1"/>
</dbReference>
<dbReference type="InParanoid" id="L2GKR0"/>
<keyword evidence="1" id="KW-0963">Cytoplasm</keyword>
<evidence type="ECO:0000256" key="1">
    <source>
        <dbReference type="ARBA" id="ARBA00022490"/>
    </source>
</evidence>
<dbReference type="VEuPathDB" id="MicrosporidiaDB:VICG_01546"/>
<dbReference type="PANTHER" id="PTHR19877:SF1">
    <property type="entry name" value="EUKARYOTIC TRANSLATION INITIATION FACTOR 3 SUBUNIT I"/>
    <property type="match status" value="1"/>
</dbReference>
<sequence length="313" mass="34859">MQSTKQSIFFHERPITDLKFHRDGDIFFTASKDCSASMINLEGKILGSFDKHSGAISTIDSFQNTFLTAGTDLLLVKWDILTGSIESTIYCDAVVRGIDFGEQIYFCTDNSMSKEAFVGMVDPKTNALHRIISLFEPSSKIFKIDNSIIFSTTNGKVCKLDLRNQRIIQETKVHQSKITDMKPSACRSFFVTSSMDSSAKIIDTETFIVKKRFDSEEPINSVAVFNTNDIIVCVGGINARDVTATRGKSSFDTNFFDIVTQQKIGYFTTHFGTINAIDVHPQSTHYISGGEDSSVCLVKLGMDFKEAPFTKLN</sequence>
<protein>
    <recommendedName>
        <fullName evidence="7">Serine-threonine kinase receptor-associated protein</fullName>
    </recommendedName>
</protein>
<dbReference type="RefSeq" id="XP_007604992.1">
    <property type="nucleotide sequence ID" value="XM_007604930.1"/>
</dbReference>
<dbReference type="GO" id="GO:0003743">
    <property type="term" value="F:translation initiation factor activity"/>
    <property type="evidence" value="ECO:0007669"/>
    <property type="project" value="UniProtKB-KW"/>
</dbReference>
<dbReference type="EMBL" id="JH370144">
    <property type="protein sequence ID" value="ELA41441.1"/>
    <property type="molecule type" value="Genomic_DNA"/>
</dbReference>